<proteinExistence type="predicted"/>
<protein>
    <submittedName>
        <fullName evidence="1">Uncharacterized protein</fullName>
    </submittedName>
</protein>
<comment type="caution">
    <text evidence="1">The sequence shown here is derived from an EMBL/GenBank/DDBJ whole genome shotgun (WGS) entry which is preliminary data.</text>
</comment>
<feature type="non-terminal residue" evidence="1">
    <location>
        <position position="59"/>
    </location>
</feature>
<dbReference type="Proteomes" id="UP000299102">
    <property type="component" value="Unassembled WGS sequence"/>
</dbReference>
<name>A0A4C1T5E0_EUMVA</name>
<dbReference type="AlphaFoldDB" id="A0A4C1T5E0"/>
<sequence>MGTRRCARGRRALLSRWRRACDTRLFVKRLSLMVDRIFTNFRAIHICDFKFTSVNIFKT</sequence>
<evidence type="ECO:0000313" key="2">
    <source>
        <dbReference type="Proteomes" id="UP000299102"/>
    </source>
</evidence>
<gene>
    <name evidence="1" type="ORF">EVAR_103905_1</name>
</gene>
<reference evidence="1 2" key="1">
    <citation type="journal article" date="2019" name="Commun. Biol.">
        <title>The bagworm genome reveals a unique fibroin gene that provides high tensile strength.</title>
        <authorList>
            <person name="Kono N."/>
            <person name="Nakamura H."/>
            <person name="Ohtoshi R."/>
            <person name="Tomita M."/>
            <person name="Numata K."/>
            <person name="Arakawa K."/>
        </authorList>
    </citation>
    <scope>NUCLEOTIDE SEQUENCE [LARGE SCALE GENOMIC DNA]</scope>
</reference>
<keyword evidence="2" id="KW-1185">Reference proteome</keyword>
<dbReference type="EMBL" id="BGZK01004567">
    <property type="protein sequence ID" value="GBP09709.1"/>
    <property type="molecule type" value="Genomic_DNA"/>
</dbReference>
<organism evidence="1 2">
    <name type="scientific">Eumeta variegata</name>
    <name type="common">Bagworm moth</name>
    <name type="synonym">Eumeta japonica</name>
    <dbReference type="NCBI Taxonomy" id="151549"/>
    <lineage>
        <taxon>Eukaryota</taxon>
        <taxon>Metazoa</taxon>
        <taxon>Ecdysozoa</taxon>
        <taxon>Arthropoda</taxon>
        <taxon>Hexapoda</taxon>
        <taxon>Insecta</taxon>
        <taxon>Pterygota</taxon>
        <taxon>Neoptera</taxon>
        <taxon>Endopterygota</taxon>
        <taxon>Lepidoptera</taxon>
        <taxon>Glossata</taxon>
        <taxon>Ditrysia</taxon>
        <taxon>Tineoidea</taxon>
        <taxon>Psychidae</taxon>
        <taxon>Oiketicinae</taxon>
        <taxon>Eumeta</taxon>
    </lineage>
</organism>
<accession>A0A4C1T5E0</accession>
<evidence type="ECO:0000313" key="1">
    <source>
        <dbReference type="EMBL" id="GBP09709.1"/>
    </source>
</evidence>